<reference evidence="2 3" key="1">
    <citation type="submission" date="2014-01" db="EMBL/GenBank/DDBJ databases">
        <title>Full genme sequencing of cellulolytic bacterium Gynuella sunshinyii YC6258T gen. nov., sp. nov.</title>
        <authorList>
            <person name="Khan H."/>
            <person name="Chung E.J."/>
            <person name="Chung Y.R."/>
        </authorList>
    </citation>
    <scope>NUCLEOTIDE SEQUENCE [LARGE SCALE GENOMIC DNA]</scope>
    <source>
        <strain evidence="2 3">YC6258</strain>
    </source>
</reference>
<dbReference type="PROSITE" id="PS50075">
    <property type="entry name" value="CARRIER"/>
    <property type="match status" value="2"/>
</dbReference>
<dbReference type="GO" id="GO:0043041">
    <property type="term" value="P:amino acid activation for nonribosomal peptide biosynthetic process"/>
    <property type="evidence" value="ECO:0007669"/>
    <property type="project" value="TreeGrafter"/>
</dbReference>
<sequence length="1656" mass="188007">MNMTVSRFEQTAMEWIADMLGMDVDELTPELHLDADLALDSIKMMALMSHLSRRMNAHGTPMEGDAVMPEFMVHSQTIGDVIGFLKAQAGLTDDEPVTPDTEKPVASALSAIVEDESLGILYSQYLFVVSRYVAAASALCHTVRLRGPFDLQRAQDCWQALIMRHPALRGYFSIPAGANRMADYRFLLHADPQVPAIKVTDLRHLDHHQKQEHCEQAFEGWINHRWDIRQWPLHQFSVLQLDDDCFELVLASDHAISDGLGNQQMMREFLLLYQAHENGQEPELPPATTADAYRAMVQRLNSYDDADERQWLNQYLQQQGREVFFWNPGQRPPPDKDGRFRNQAYRLSATETAALQQQVARWRVPVNAILVTAMLRALVRLGPEYPRYIIQIPTSGKVYPGADASGMLGPFAQNMALSFAAPRAGESFRQQLEQVQQTLQSALMQGVDRTQTRQLGLVLKDQLEFEGDHLPQWLSQMLSKGVKSNVYMPYTGNSHIERQYGSLAVDGYRAGTYNKAGTIDLQQELFDRRLLVFMNFDSDFFDQSSIDRLADTYLNELRDCVSLLNGKSSVDAVPTGQFADEPLARHIRQLASEILAQPLAAEDCQRDLEGDLGIDSLERVRIITRLIQHYQQRVNRRQLFEARSITEMARAIGASVPAESISYSVDPDAIIPGDDIAPIPYLHFVAQARQNPEQIAISTATTQLSYRELDQRSNQLACYLREQGVSEGDLLAVLCDRGANMVISMLAILKAGAAYLPLDAGLPAARIKAMMELGGAEWLLTEVAVTDKLIGVLTEGAQLQQIVYLDDYASMLPTSLDIQSTQVTRSVWGEYSDEALPLNHNPDALMAVMFTSGSTGTPKGIATTHRSYMSRLRWHQRMFQIRPGERVSQNTSCSFDISIREIFWPLMVGATVCPVDRAIVANPWRLADWLQEQKIQVFQFVPSLFTAFVQAMVNEPWQFPNLRWLLFSTEPLSAKPVRQWIDRFGMRIGIANQYGPSECAIEATCHVVEKRPADDELTIPIGKAMDDVHILLLDENGQRLGFDVMGEVYIGGVQVAQGYLGNDEATNAAFVTNPYPDIPGERLYRTGDLAVMKADGNLIFHGRRDNQIKIRGNRVELGEVEAVLLKDSSVQEAAVIAVDHEEQDGSKRLIAWLKGDAEQEDQIRARLAQTLPNYMLPHRMLWLERLPRNYNGKIERQKLHEQYQQWLQNDDPSEQFEQLLPLGPGQRWLLSYFDEPYQWWGLSRYTFKKPLSPSAFSKSLNRMVNRHASLRTTFVRSSSGEWQQKIHPISAGLKLHPEFLDGTHLSAEQYQQALQAKFTGFADSMRIDCWPLMKVWVVKRAEHRHEICIVAHHMFADMVSGQIMFQQLWQDYSNLLVSDLPDHNDEPEIAGYSDFVNELSQREQKGMLSLDLDYWQTNLTPALAFSADYPDGDNREQSTALASFVLPEEHSDQLLRHARKRFGATLHTVLLAQWYQLMSLKTGQQRVILSHRMNGRDLGDTALRFAHSIGNFAINFPVVVEMPHNASCQQLVAAVQTAFKELPSGGVSYDWLGGKLAENLYPDNKLTPLRINYLGHTDDLDSESFEIDWDTANRRFIPDQQKRTTDIEVLMFFRNKQLHLDIDYSRQRYRDETIQELAEGYFALIRQMMESVEMAL</sequence>
<dbReference type="SUPFAM" id="SSF56801">
    <property type="entry name" value="Acetyl-CoA synthetase-like"/>
    <property type="match status" value="1"/>
</dbReference>
<dbReference type="Pfam" id="PF00550">
    <property type="entry name" value="PP-binding"/>
    <property type="match status" value="2"/>
</dbReference>
<dbReference type="PROSITE" id="PS00455">
    <property type="entry name" value="AMP_BINDING"/>
    <property type="match status" value="1"/>
</dbReference>
<dbReference type="Pfam" id="PF00668">
    <property type="entry name" value="Condensation"/>
    <property type="match status" value="2"/>
</dbReference>
<evidence type="ECO:0000259" key="1">
    <source>
        <dbReference type="PROSITE" id="PS50075"/>
    </source>
</evidence>
<dbReference type="InterPro" id="IPR009081">
    <property type="entry name" value="PP-bd_ACP"/>
</dbReference>
<dbReference type="Proteomes" id="UP000032266">
    <property type="component" value="Chromosome"/>
</dbReference>
<dbReference type="GO" id="GO:0031177">
    <property type="term" value="F:phosphopantetheine binding"/>
    <property type="evidence" value="ECO:0007669"/>
    <property type="project" value="TreeGrafter"/>
</dbReference>
<dbReference type="GO" id="GO:0005829">
    <property type="term" value="C:cytosol"/>
    <property type="evidence" value="ECO:0007669"/>
    <property type="project" value="TreeGrafter"/>
</dbReference>
<dbReference type="InterPro" id="IPR000873">
    <property type="entry name" value="AMP-dep_synth/lig_dom"/>
</dbReference>
<feature type="domain" description="Carrier" evidence="1">
    <location>
        <begin position="3"/>
        <end position="89"/>
    </location>
</feature>
<dbReference type="SUPFAM" id="SSF47336">
    <property type="entry name" value="ACP-like"/>
    <property type="match status" value="2"/>
</dbReference>
<dbReference type="SUPFAM" id="SSF52777">
    <property type="entry name" value="CoA-dependent acyltransferases"/>
    <property type="match status" value="4"/>
</dbReference>
<dbReference type="InterPro" id="IPR020845">
    <property type="entry name" value="AMP-binding_CS"/>
</dbReference>
<dbReference type="KEGG" id="gsn:YC6258_05439"/>
<dbReference type="PANTHER" id="PTHR45527:SF1">
    <property type="entry name" value="FATTY ACID SYNTHASE"/>
    <property type="match status" value="1"/>
</dbReference>
<proteinExistence type="predicted"/>
<dbReference type="EMBL" id="CP007142">
    <property type="protein sequence ID" value="AJQ97469.1"/>
    <property type="molecule type" value="Genomic_DNA"/>
</dbReference>
<dbReference type="PANTHER" id="PTHR45527">
    <property type="entry name" value="NONRIBOSOMAL PEPTIDE SYNTHETASE"/>
    <property type="match status" value="1"/>
</dbReference>
<keyword evidence="3" id="KW-1185">Reference proteome</keyword>
<dbReference type="Gene3D" id="3.30.300.30">
    <property type="match status" value="1"/>
</dbReference>
<dbReference type="InterPro" id="IPR042099">
    <property type="entry name" value="ANL_N_sf"/>
</dbReference>
<protein>
    <submittedName>
        <fullName evidence="2">Non-ribosomal peptide synthetase modules-related protein</fullName>
    </submittedName>
</protein>
<dbReference type="STRING" id="1445510.YC6258_05439"/>
<dbReference type="Pfam" id="PF00501">
    <property type="entry name" value="AMP-binding"/>
    <property type="match status" value="1"/>
</dbReference>
<evidence type="ECO:0000313" key="3">
    <source>
        <dbReference type="Proteomes" id="UP000032266"/>
    </source>
</evidence>
<dbReference type="InterPro" id="IPR045851">
    <property type="entry name" value="AMP-bd_C_sf"/>
</dbReference>
<dbReference type="GO" id="GO:0044550">
    <property type="term" value="P:secondary metabolite biosynthetic process"/>
    <property type="evidence" value="ECO:0007669"/>
    <property type="project" value="TreeGrafter"/>
</dbReference>
<dbReference type="InterPro" id="IPR023213">
    <property type="entry name" value="CAT-like_dom_sf"/>
</dbReference>
<dbReference type="Gene3D" id="3.40.50.12780">
    <property type="entry name" value="N-terminal domain of ligase-like"/>
    <property type="match status" value="1"/>
</dbReference>
<dbReference type="HOGENOM" id="CLU_000022_42_0_6"/>
<dbReference type="InterPro" id="IPR010071">
    <property type="entry name" value="AA_adenyl_dom"/>
</dbReference>
<dbReference type="RefSeq" id="WP_052830554.1">
    <property type="nucleotide sequence ID" value="NZ_CP007142.1"/>
</dbReference>
<organism evidence="2 3">
    <name type="scientific">Gynuella sunshinyii YC6258</name>
    <dbReference type="NCBI Taxonomy" id="1445510"/>
    <lineage>
        <taxon>Bacteria</taxon>
        <taxon>Pseudomonadati</taxon>
        <taxon>Pseudomonadota</taxon>
        <taxon>Gammaproteobacteria</taxon>
        <taxon>Oceanospirillales</taxon>
        <taxon>Saccharospirillaceae</taxon>
        <taxon>Gynuella</taxon>
    </lineage>
</organism>
<dbReference type="Gene3D" id="1.10.1200.10">
    <property type="entry name" value="ACP-like"/>
    <property type="match status" value="2"/>
</dbReference>
<dbReference type="Gene3D" id="3.30.559.30">
    <property type="entry name" value="Nonribosomal peptide synthetase, condensation domain"/>
    <property type="match status" value="2"/>
</dbReference>
<dbReference type="InterPro" id="IPR025110">
    <property type="entry name" value="AMP-bd_C"/>
</dbReference>
<dbReference type="PATRIC" id="fig|1445510.3.peg.5401"/>
<accession>A0A0C5W4B5</accession>
<dbReference type="NCBIfam" id="TIGR01733">
    <property type="entry name" value="AA-adenyl-dom"/>
    <property type="match status" value="1"/>
</dbReference>
<evidence type="ECO:0000313" key="2">
    <source>
        <dbReference type="EMBL" id="AJQ97469.1"/>
    </source>
</evidence>
<dbReference type="Pfam" id="PF13193">
    <property type="entry name" value="AMP-binding_C"/>
    <property type="match status" value="1"/>
</dbReference>
<dbReference type="GO" id="GO:0003824">
    <property type="term" value="F:catalytic activity"/>
    <property type="evidence" value="ECO:0007669"/>
    <property type="project" value="InterPro"/>
</dbReference>
<dbReference type="OrthoDB" id="9778690at2"/>
<dbReference type="Gene3D" id="3.30.559.10">
    <property type="entry name" value="Chloramphenicol acetyltransferase-like domain"/>
    <property type="match status" value="2"/>
</dbReference>
<feature type="domain" description="Carrier" evidence="1">
    <location>
        <begin position="581"/>
        <end position="656"/>
    </location>
</feature>
<name>A0A0C5W4B5_9GAMM</name>
<dbReference type="InterPro" id="IPR001242">
    <property type="entry name" value="Condensation_dom"/>
</dbReference>
<dbReference type="InterPro" id="IPR036736">
    <property type="entry name" value="ACP-like_sf"/>
</dbReference>
<gene>
    <name evidence="2" type="ORF">YC6258_05439</name>
</gene>
<dbReference type="CDD" id="cd05930">
    <property type="entry name" value="A_NRPS"/>
    <property type="match status" value="1"/>
</dbReference>